<evidence type="ECO:0000256" key="12">
    <source>
        <dbReference type="SAM" id="Phobius"/>
    </source>
</evidence>
<keyword evidence="6" id="KW-0479">Metal-binding</keyword>
<dbReference type="PROSITE" id="PS50939">
    <property type="entry name" value="CYTOCHROME_B561"/>
    <property type="match status" value="1"/>
</dbReference>
<dbReference type="Proteomes" id="UP001151699">
    <property type="component" value="Chromosome X"/>
</dbReference>
<evidence type="ECO:0000256" key="4">
    <source>
        <dbReference type="ARBA" id="ARBA00022617"/>
    </source>
</evidence>
<dbReference type="InterPro" id="IPR006593">
    <property type="entry name" value="Cyt_b561/ferric_Rdtase_TM"/>
</dbReference>
<feature type="transmembrane region" description="Helical" evidence="12">
    <location>
        <begin position="15"/>
        <end position="41"/>
    </location>
</feature>
<keyword evidence="10 12" id="KW-0472">Membrane</keyword>
<dbReference type="GO" id="GO:0046872">
    <property type="term" value="F:metal ion binding"/>
    <property type="evidence" value="ECO:0007669"/>
    <property type="project" value="UniProtKB-KW"/>
</dbReference>
<evidence type="ECO:0000256" key="1">
    <source>
        <dbReference type="ARBA" id="ARBA00001970"/>
    </source>
</evidence>
<dbReference type="OrthoDB" id="432881at2759"/>
<feature type="transmembrane region" description="Helical" evidence="12">
    <location>
        <begin position="125"/>
        <end position="150"/>
    </location>
</feature>
<dbReference type="InterPro" id="IPR045150">
    <property type="entry name" value="CYB561D1/2"/>
</dbReference>
<gene>
    <name evidence="14" type="ORF">Bhyg_12374</name>
</gene>
<evidence type="ECO:0000256" key="9">
    <source>
        <dbReference type="ARBA" id="ARBA00023004"/>
    </source>
</evidence>
<feature type="transmembrane region" description="Helical" evidence="12">
    <location>
        <begin position="194"/>
        <end position="219"/>
    </location>
</feature>
<dbReference type="Pfam" id="PF03188">
    <property type="entry name" value="Cytochrom_B561"/>
    <property type="match status" value="1"/>
</dbReference>
<comment type="cofactor">
    <cofactor evidence="1">
        <name>heme b</name>
        <dbReference type="ChEBI" id="CHEBI:60344"/>
    </cofactor>
</comment>
<dbReference type="AlphaFoldDB" id="A0A9Q0MZG1"/>
<feature type="domain" description="Cytochrome b561" evidence="13">
    <location>
        <begin position="23"/>
        <end position="220"/>
    </location>
</feature>
<dbReference type="GO" id="GO:0016020">
    <property type="term" value="C:membrane"/>
    <property type="evidence" value="ECO:0007669"/>
    <property type="project" value="UniProtKB-SubCell"/>
</dbReference>
<organism evidence="14 15">
    <name type="scientific">Pseudolycoriella hygida</name>
    <dbReference type="NCBI Taxonomy" id="35572"/>
    <lineage>
        <taxon>Eukaryota</taxon>
        <taxon>Metazoa</taxon>
        <taxon>Ecdysozoa</taxon>
        <taxon>Arthropoda</taxon>
        <taxon>Hexapoda</taxon>
        <taxon>Insecta</taxon>
        <taxon>Pterygota</taxon>
        <taxon>Neoptera</taxon>
        <taxon>Endopterygota</taxon>
        <taxon>Diptera</taxon>
        <taxon>Nematocera</taxon>
        <taxon>Sciaroidea</taxon>
        <taxon>Sciaridae</taxon>
        <taxon>Pseudolycoriella</taxon>
    </lineage>
</organism>
<dbReference type="GO" id="GO:0140571">
    <property type="term" value="F:transmembrane ascorbate ferrireductase activity"/>
    <property type="evidence" value="ECO:0007669"/>
    <property type="project" value="UniProtKB-EC"/>
</dbReference>
<feature type="transmembrane region" description="Helical" evidence="12">
    <location>
        <begin position="53"/>
        <end position="73"/>
    </location>
</feature>
<evidence type="ECO:0000256" key="2">
    <source>
        <dbReference type="ARBA" id="ARBA00004141"/>
    </source>
</evidence>
<accession>A0A9Q0MZG1</accession>
<keyword evidence="15" id="KW-1185">Reference proteome</keyword>
<keyword evidence="9" id="KW-0408">Iron</keyword>
<evidence type="ECO:0000256" key="5">
    <source>
        <dbReference type="ARBA" id="ARBA00022692"/>
    </source>
</evidence>
<evidence type="ECO:0000256" key="8">
    <source>
        <dbReference type="ARBA" id="ARBA00022989"/>
    </source>
</evidence>
<comment type="caution">
    <text evidence="14">The sequence shown here is derived from an EMBL/GenBank/DDBJ whole genome shotgun (WGS) entry which is preliminary data.</text>
</comment>
<evidence type="ECO:0000256" key="10">
    <source>
        <dbReference type="ARBA" id="ARBA00023136"/>
    </source>
</evidence>
<dbReference type="EMBL" id="WJQU01000003">
    <property type="protein sequence ID" value="KAJ6639627.1"/>
    <property type="molecule type" value="Genomic_DNA"/>
</dbReference>
<dbReference type="PANTHER" id="PTHR15422:SF43">
    <property type="entry name" value="ASCORBATE FERRIREDUCTASE (TRANSMEMBRANE)"/>
    <property type="match status" value="1"/>
</dbReference>
<evidence type="ECO:0000259" key="13">
    <source>
        <dbReference type="PROSITE" id="PS50939"/>
    </source>
</evidence>
<name>A0A9Q0MZG1_9DIPT</name>
<dbReference type="Gene3D" id="1.20.120.1770">
    <property type="match status" value="1"/>
</dbReference>
<keyword evidence="5 12" id="KW-0812">Transmembrane</keyword>
<comment type="subcellular location">
    <subcellularLocation>
        <location evidence="2">Membrane</location>
        <topology evidence="2">Multi-pass membrane protein</topology>
    </subcellularLocation>
</comment>
<dbReference type="SMART" id="SM00665">
    <property type="entry name" value="B561"/>
    <property type="match status" value="1"/>
</dbReference>
<feature type="transmembrane region" description="Helical" evidence="12">
    <location>
        <begin position="162"/>
        <end position="182"/>
    </location>
</feature>
<reference evidence="14" key="1">
    <citation type="submission" date="2022-07" db="EMBL/GenBank/DDBJ databases">
        <authorList>
            <person name="Trinca V."/>
            <person name="Uliana J.V.C."/>
            <person name="Torres T.T."/>
            <person name="Ward R.J."/>
            <person name="Monesi N."/>
        </authorList>
    </citation>
    <scope>NUCLEOTIDE SEQUENCE</scope>
    <source>
        <strain evidence="14">HSMRA1968</strain>
        <tissue evidence="14">Whole embryos</tissue>
    </source>
</reference>
<feature type="non-terminal residue" evidence="14">
    <location>
        <position position="220"/>
    </location>
</feature>
<dbReference type="GO" id="GO:0140575">
    <property type="term" value="F:transmembrane monodehydroascorbate reductase activity"/>
    <property type="evidence" value="ECO:0007669"/>
    <property type="project" value="InterPro"/>
</dbReference>
<feature type="transmembrane region" description="Helical" evidence="12">
    <location>
        <begin position="93"/>
        <end position="113"/>
    </location>
</feature>
<evidence type="ECO:0000313" key="14">
    <source>
        <dbReference type="EMBL" id="KAJ6639627.1"/>
    </source>
</evidence>
<evidence type="ECO:0000256" key="7">
    <source>
        <dbReference type="ARBA" id="ARBA00022982"/>
    </source>
</evidence>
<keyword evidence="8 12" id="KW-1133">Transmembrane helix</keyword>
<dbReference type="EC" id="7.2.1.3" evidence="11"/>
<evidence type="ECO:0000256" key="11">
    <source>
        <dbReference type="ARBA" id="ARBA00024225"/>
    </source>
</evidence>
<keyword evidence="3" id="KW-0813">Transport</keyword>
<proteinExistence type="predicted"/>
<keyword evidence="7" id="KW-0249">Electron transport</keyword>
<protein>
    <recommendedName>
        <fullName evidence="11">ascorbate ferrireductase (transmembrane)</fullName>
        <ecNumber evidence="11">7.2.1.3</ecNumber>
    </recommendedName>
</protein>
<sequence>MEDQNDSGESSIPKIAVMAFSIFFNIINHSLIGFVAIYMTLLAISGDPIPLTWHAWSCSIGYQVLMLEGLMMFYSENVWSAQLDRSTKQCVHWILQVVGSLLALSGILVKYICHNGEHFQSKHSIIGILSAACLMISLGSGIFALKAFQLRNVFRPALVKTFHYFVGITSISLGLVALFFGYDKKFMIARSDEYIRFYLQVIAITTAILSLLGAIQSLYR</sequence>
<dbReference type="PANTHER" id="PTHR15422">
    <property type="entry name" value="OS05G0565100 PROTEIN"/>
    <property type="match status" value="1"/>
</dbReference>
<evidence type="ECO:0000256" key="6">
    <source>
        <dbReference type="ARBA" id="ARBA00022723"/>
    </source>
</evidence>
<evidence type="ECO:0000256" key="3">
    <source>
        <dbReference type="ARBA" id="ARBA00022448"/>
    </source>
</evidence>
<evidence type="ECO:0000313" key="15">
    <source>
        <dbReference type="Proteomes" id="UP001151699"/>
    </source>
</evidence>
<keyword evidence="4" id="KW-0349">Heme</keyword>